<evidence type="ECO:0000313" key="2">
    <source>
        <dbReference type="Proteomes" id="UP001500748"/>
    </source>
</evidence>
<evidence type="ECO:0000313" key="1">
    <source>
        <dbReference type="EMBL" id="GAA3773222.1"/>
    </source>
</evidence>
<reference evidence="2" key="1">
    <citation type="journal article" date="2019" name="Int. J. Syst. Evol. Microbiol.">
        <title>The Global Catalogue of Microorganisms (GCM) 10K type strain sequencing project: providing services to taxonomists for standard genome sequencing and annotation.</title>
        <authorList>
            <consortium name="The Broad Institute Genomics Platform"/>
            <consortium name="The Broad Institute Genome Sequencing Center for Infectious Disease"/>
            <person name="Wu L."/>
            <person name="Ma J."/>
        </authorList>
    </citation>
    <scope>NUCLEOTIDE SEQUENCE [LARGE SCALE GENOMIC DNA]</scope>
    <source>
        <strain evidence="2">JCM 17337</strain>
    </source>
</reference>
<dbReference type="EMBL" id="BAABDU010000004">
    <property type="protein sequence ID" value="GAA3773222.1"/>
    <property type="molecule type" value="Genomic_DNA"/>
</dbReference>
<proteinExistence type="predicted"/>
<keyword evidence="2" id="KW-1185">Reference proteome</keyword>
<accession>A0ABP7GQG7</accession>
<organism evidence="1 2">
    <name type="scientific">Flavobacterium ginsengiterrae</name>
    <dbReference type="NCBI Taxonomy" id="871695"/>
    <lineage>
        <taxon>Bacteria</taxon>
        <taxon>Pseudomonadati</taxon>
        <taxon>Bacteroidota</taxon>
        <taxon>Flavobacteriia</taxon>
        <taxon>Flavobacteriales</taxon>
        <taxon>Flavobacteriaceae</taxon>
        <taxon>Flavobacterium</taxon>
    </lineage>
</organism>
<protein>
    <submittedName>
        <fullName evidence="1">Uncharacterized protein</fullName>
    </submittedName>
</protein>
<dbReference type="Proteomes" id="UP001500748">
    <property type="component" value="Unassembled WGS sequence"/>
</dbReference>
<sequence>MLAAFELDEVNSVLQQLMEKARSAGFGGGESEHHKNFKNAVAQNPNLLGLDVPPGRTEYRLLSADCIDVVFINKTELIAVEVKSSISADIDILRGLFQCVKYKYLIQAEQIVENMEPNTMVILALQGTFPAKLLSVKNCLGIEVIDQIKSL</sequence>
<name>A0ABP7GQG7_9FLAO</name>
<dbReference type="RefSeq" id="WP_281234862.1">
    <property type="nucleotide sequence ID" value="NZ_BAABDU010000004.1"/>
</dbReference>
<comment type="caution">
    <text evidence="1">The sequence shown here is derived from an EMBL/GenBank/DDBJ whole genome shotgun (WGS) entry which is preliminary data.</text>
</comment>
<gene>
    <name evidence="1" type="ORF">GCM10022423_29610</name>
</gene>